<organism evidence="5 6">
    <name type="scientific">Roseibium salinum</name>
    <dbReference type="NCBI Taxonomy" id="1604349"/>
    <lineage>
        <taxon>Bacteria</taxon>
        <taxon>Pseudomonadati</taxon>
        <taxon>Pseudomonadota</taxon>
        <taxon>Alphaproteobacteria</taxon>
        <taxon>Hyphomicrobiales</taxon>
        <taxon>Stappiaceae</taxon>
        <taxon>Roseibium</taxon>
    </lineage>
</organism>
<gene>
    <name evidence="5" type="ORF">ON753_01635</name>
</gene>
<dbReference type="PROSITE" id="PS00041">
    <property type="entry name" value="HTH_ARAC_FAMILY_1"/>
    <property type="match status" value="1"/>
</dbReference>
<keyword evidence="6" id="KW-1185">Reference proteome</keyword>
<evidence type="ECO:0000313" key="6">
    <source>
        <dbReference type="Proteomes" id="UP001300261"/>
    </source>
</evidence>
<dbReference type="InterPro" id="IPR050204">
    <property type="entry name" value="AraC_XylS_family_regulators"/>
</dbReference>
<dbReference type="PANTHER" id="PTHR46796">
    <property type="entry name" value="HTH-TYPE TRANSCRIPTIONAL ACTIVATOR RHAS-RELATED"/>
    <property type="match status" value="1"/>
</dbReference>
<keyword evidence="2" id="KW-0238">DNA-binding</keyword>
<dbReference type="PROSITE" id="PS01124">
    <property type="entry name" value="HTH_ARAC_FAMILY_2"/>
    <property type="match status" value="1"/>
</dbReference>
<dbReference type="InterPro" id="IPR009057">
    <property type="entry name" value="Homeodomain-like_sf"/>
</dbReference>
<keyword evidence="3" id="KW-0804">Transcription</keyword>
<sequence>MGAGINLLQARYGGSFTYAPRAPNGSLILRFCGAGAAEVTVRGKKVTNTRGTVLVAPWGDINRTTVLPDARANLPAASTFIGISPEIVNDCLRDMFPDLMLKQFEFMPLLDLDTRHGQMLASLCRGVAQGMIGERLLARSEKAALLLSEAIVRFLFEEVDHRAGDYGRQRSPGVVPRHVKRAIDFMHANMHLPITLTDISRAAGASTRALQMGFKQFRDTTPLAYLRQIRLQAVHSELSNNENTLTIQEVALKWGFSHMGRFSAQYRETFGVSPSITAKRGSHK</sequence>
<feature type="domain" description="HTH araC/xylS-type" evidence="4">
    <location>
        <begin position="180"/>
        <end position="280"/>
    </location>
</feature>
<evidence type="ECO:0000313" key="5">
    <source>
        <dbReference type="EMBL" id="MCX2721114.1"/>
    </source>
</evidence>
<dbReference type="InterPro" id="IPR018060">
    <property type="entry name" value="HTH_AraC"/>
</dbReference>
<evidence type="ECO:0000259" key="4">
    <source>
        <dbReference type="PROSITE" id="PS01124"/>
    </source>
</evidence>
<evidence type="ECO:0000256" key="3">
    <source>
        <dbReference type="ARBA" id="ARBA00023163"/>
    </source>
</evidence>
<proteinExistence type="predicted"/>
<dbReference type="RefSeq" id="WP_265960810.1">
    <property type="nucleotide sequence ID" value="NZ_JAPEVI010000001.1"/>
</dbReference>
<dbReference type="SUPFAM" id="SSF46689">
    <property type="entry name" value="Homeodomain-like"/>
    <property type="match status" value="2"/>
</dbReference>
<name>A0ABT3QW07_9HYPH</name>
<accession>A0ABT3QW07</accession>
<protein>
    <submittedName>
        <fullName evidence="5">Helix-turn-helix transcriptional regulator</fullName>
    </submittedName>
</protein>
<dbReference type="Gene3D" id="1.10.10.60">
    <property type="entry name" value="Homeodomain-like"/>
    <property type="match status" value="1"/>
</dbReference>
<dbReference type="InterPro" id="IPR018062">
    <property type="entry name" value="HTH_AraC-typ_CS"/>
</dbReference>
<keyword evidence="1" id="KW-0805">Transcription regulation</keyword>
<dbReference type="EMBL" id="JAPEVI010000001">
    <property type="protein sequence ID" value="MCX2721114.1"/>
    <property type="molecule type" value="Genomic_DNA"/>
</dbReference>
<dbReference type="SMART" id="SM00342">
    <property type="entry name" value="HTH_ARAC"/>
    <property type="match status" value="1"/>
</dbReference>
<comment type="caution">
    <text evidence="5">The sequence shown here is derived from an EMBL/GenBank/DDBJ whole genome shotgun (WGS) entry which is preliminary data.</text>
</comment>
<dbReference type="PANTHER" id="PTHR46796:SF12">
    <property type="entry name" value="HTH-TYPE DNA-BINDING TRANSCRIPTIONAL ACTIVATOR EUTR"/>
    <property type="match status" value="1"/>
</dbReference>
<evidence type="ECO:0000256" key="1">
    <source>
        <dbReference type="ARBA" id="ARBA00023015"/>
    </source>
</evidence>
<dbReference type="Proteomes" id="UP001300261">
    <property type="component" value="Unassembled WGS sequence"/>
</dbReference>
<evidence type="ECO:0000256" key="2">
    <source>
        <dbReference type="ARBA" id="ARBA00023125"/>
    </source>
</evidence>
<dbReference type="Pfam" id="PF12833">
    <property type="entry name" value="HTH_18"/>
    <property type="match status" value="1"/>
</dbReference>
<reference evidence="5 6" key="1">
    <citation type="journal article" date="2016" name="Int. J. Syst. Evol. Microbiol.">
        <title>Labrenzia salina sp. nov., isolated from the rhizosphere of the halophyte Arthrocnemum macrostachyum.</title>
        <authorList>
            <person name="Camacho M."/>
            <person name="Redondo-Gomez S."/>
            <person name="Rodriguez-Llorente I."/>
            <person name="Rohde M."/>
            <person name="Sproer C."/>
            <person name="Schumann P."/>
            <person name="Klenk H.P."/>
            <person name="Montero-Calasanz M.D.C."/>
        </authorList>
    </citation>
    <scope>NUCLEOTIDE SEQUENCE [LARGE SCALE GENOMIC DNA]</scope>
    <source>
        <strain evidence="5 6">DSM 29163</strain>
    </source>
</reference>